<comment type="caution">
    <text evidence="1">The sequence shown here is derived from an EMBL/GenBank/DDBJ whole genome shotgun (WGS) entry which is preliminary data.</text>
</comment>
<evidence type="ECO:0000313" key="1">
    <source>
        <dbReference type="EMBL" id="TKI07656.1"/>
    </source>
</evidence>
<accession>A0ABY2SNQ4</accession>
<sequence length="94" mass="10494">MAENFQEAPLPLCGEFHINDCVALISFPLGDPPERYKLSVKITTIDDDIYQGVISVVENADNCNKPGNVFRRGSPIHFRRGNIQGMASGRVERF</sequence>
<protein>
    <submittedName>
        <fullName evidence="1">Uncharacterized protein</fullName>
    </submittedName>
</protein>
<dbReference type="Proteomes" id="UP000305202">
    <property type="component" value="Unassembled WGS sequence"/>
</dbReference>
<name>A0ABY2SNQ4_9HYPH</name>
<organism evidence="1 2">
    <name type="scientific">Martelella alba</name>
    <dbReference type="NCBI Taxonomy" id="2590451"/>
    <lineage>
        <taxon>Bacteria</taxon>
        <taxon>Pseudomonadati</taxon>
        <taxon>Pseudomonadota</taxon>
        <taxon>Alphaproteobacteria</taxon>
        <taxon>Hyphomicrobiales</taxon>
        <taxon>Aurantimonadaceae</taxon>
        <taxon>Martelella</taxon>
    </lineage>
</organism>
<reference evidence="1 2" key="1">
    <citation type="submission" date="2019-04" db="EMBL/GenBank/DDBJ databases">
        <authorList>
            <person name="Li M."/>
            <person name="Gao C."/>
        </authorList>
    </citation>
    <scope>NUCLEOTIDE SEQUENCE [LARGE SCALE GENOMIC DNA]</scope>
    <source>
        <strain evidence="1 2">BGMRC 2031</strain>
    </source>
</reference>
<proteinExistence type="predicted"/>
<gene>
    <name evidence="1" type="ORF">FCN80_04210</name>
</gene>
<evidence type="ECO:0000313" key="2">
    <source>
        <dbReference type="Proteomes" id="UP000305202"/>
    </source>
</evidence>
<dbReference type="EMBL" id="SZPQ01000003">
    <property type="protein sequence ID" value="TKI07656.1"/>
    <property type="molecule type" value="Genomic_DNA"/>
</dbReference>
<dbReference type="RefSeq" id="WP_136988650.1">
    <property type="nucleotide sequence ID" value="NZ_SZPQ01000003.1"/>
</dbReference>
<keyword evidence="2" id="KW-1185">Reference proteome</keyword>